<sequence length="467" mass="53258">MGHGQRAPGRGASQNISSTHSYVASTVSETLGISVEITSSEFTFSFGEFNLTLGMDWLVEHQINLDCASKRFVLRTKDDLMVVVIARDFLDIFLEELPSLPPNQKVEFEIELLLGTAPVSIVLYRMALNELIKLKAQSQELLNHGFILPSVSHWGAPTDVQQSSFEKLKSVLTQAPILIQPESDKEFVVYSDASHVGLGYVLMQDRKVVAYASHQLKTHEGNYLTLDLEYHPGKANMVVDALSHRTMADLRAIFARLSLFDDGSLLAELLDFSTGFHPQNDGQSERSSIQMATYETLYGRKCRTSLCWTELDEHRVLGLELVSETEDNVRLIQDRLKVASDRQKSYADLKRRDIAYSVGDFVFLKLELPPELDCINNVMHILMLRRYQFDPSHILSVEEIEVRLDLTFEEKPVQNLDRDIRVLRRKFIPLVKVLWWNHGTKEATWEPKDSMCQQYPHLFRSGKGVEL</sequence>
<dbReference type="InterPro" id="IPR041577">
    <property type="entry name" value="RT_RNaseH_2"/>
</dbReference>
<dbReference type="RefSeq" id="XP_016667516.1">
    <property type="nucleotide sequence ID" value="XM_016812027.1"/>
</dbReference>
<feature type="domain" description="Reverse transcriptase/retrotransposon-derived protein RNase H-like" evidence="1">
    <location>
        <begin position="158"/>
        <end position="230"/>
    </location>
</feature>
<dbReference type="Pfam" id="PF17919">
    <property type="entry name" value="RT_RNaseH_2"/>
    <property type="match status" value="1"/>
</dbReference>
<dbReference type="PANTHER" id="PTHR46148:SF44">
    <property type="entry name" value="GAG-POL POLYPROTEIN"/>
    <property type="match status" value="1"/>
</dbReference>
<dbReference type="AlphaFoldDB" id="A0A1U8HNA9"/>
<dbReference type="GeneID" id="107887800"/>
<organism evidence="2 3">
    <name type="scientific">Gossypium hirsutum</name>
    <name type="common">Upland cotton</name>
    <name type="synonym">Gossypium mexicanum</name>
    <dbReference type="NCBI Taxonomy" id="3635"/>
    <lineage>
        <taxon>Eukaryota</taxon>
        <taxon>Viridiplantae</taxon>
        <taxon>Streptophyta</taxon>
        <taxon>Embryophyta</taxon>
        <taxon>Tracheophyta</taxon>
        <taxon>Spermatophyta</taxon>
        <taxon>Magnoliopsida</taxon>
        <taxon>eudicotyledons</taxon>
        <taxon>Gunneridae</taxon>
        <taxon>Pentapetalae</taxon>
        <taxon>rosids</taxon>
        <taxon>malvids</taxon>
        <taxon>Malvales</taxon>
        <taxon>Malvaceae</taxon>
        <taxon>Malvoideae</taxon>
        <taxon>Gossypium</taxon>
    </lineage>
</organism>
<keyword evidence="2" id="KW-1185">Reference proteome</keyword>
<evidence type="ECO:0000313" key="3">
    <source>
        <dbReference type="RefSeq" id="XP_016667516.1"/>
    </source>
</evidence>
<reference evidence="2" key="1">
    <citation type="journal article" date="2020" name="Nat. Genet.">
        <title>Genomic diversifications of five Gossypium allopolyploid species and their impact on cotton improvement.</title>
        <authorList>
            <person name="Chen Z.J."/>
            <person name="Sreedasyam A."/>
            <person name="Ando A."/>
            <person name="Song Q."/>
            <person name="De Santiago L.M."/>
            <person name="Hulse-Kemp A.M."/>
            <person name="Ding M."/>
            <person name="Ye W."/>
            <person name="Kirkbride R.C."/>
            <person name="Jenkins J."/>
            <person name="Plott C."/>
            <person name="Lovell J."/>
            <person name="Lin Y.M."/>
            <person name="Vaughn R."/>
            <person name="Liu B."/>
            <person name="Simpson S."/>
            <person name="Scheffler B.E."/>
            <person name="Wen L."/>
            <person name="Saski C.A."/>
            <person name="Grover C.E."/>
            <person name="Hu G."/>
            <person name="Conover J.L."/>
            <person name="Carlson J.W."/>
            <person name="Shu S."/>
            <person name="Boston L.B."/>
            <person name="Williams M."/>
            <person name="Peterson D.G."/>
            <person name="McGee K."/>
            <person name="Jones D.C."/>
            <person name="Wendel J.F."/>
            <person name="Stelly D.M."/>
            <person name="Grimwood J."/>
            <person name="Schmutz J."/>
        </authorList>
    </citation>
    <scope>NUCLEOTIDE SEQUENCE [LARGE SCALE GENOMIC DNA]</scope>
    <source>
        <strain evidence="2">cv. TM-1</strain>
    </source>
</reference>
<evidence type="ECO:0000259" key="1">
    <source>
        <dbReference type="Pfam" id="PF17919"/>
    </source>
</evidence>
<gene>
    <name evidence="3" type="primary">LOC107887800</name>
</gene>
<reference evidence="3" key="2">
    <citation type="submission" date="2025-08" db="UniProtKB">
        <authorList>
            <consortium name="RefSeq"/>
        </authorList>
    </citation>
    <scope>IDENTIFICATION</scope>
</reference>
<dbReference type="Pfam" id="PF08284">
    <property type="entry name" value="RVP_2"/>
    <property type="match status" value="1"/>
</dbReference>
<accession>A0A1U8HNA9</accession>
<evidence type="ECO:0000313" key="2">
    <source>
        <dbReference type="Proteomes" id="UP000818029"/>
    </source>
</evidence>
<dbReference type="InterPro" id="IPR043502">
    <property type="entry name" value="DNA/RNA_pol_sf"/>
</dbReference>
<proteinExistence type="predicted"/>
<dbReference type="Proteomes" id="UP000818029">
    <property type="component" value="Chromosome A03"/>
</dbReference>
<protein>
    <recommendedName>
        <fullName evidence="1">Reverse transcriptase/retrotransposon-derived protein RNase H-like domain-containing protein</fullName>
    </recommendedName>
</protein>
<dbReference type="PANTHER" id="PTHR46148">
    <property type="entry name" value="CHROMO DOMAIN-CONTAINING PROTEIN"/>
    <property type="match status" value="1"/>
</dbReference>
<dbReference type="PaxDb" id="3635-A0A1U8HNA9"/>
<dbReference type="KEGG" id="ghi:107887800"/>
<dbReference type="Gene3D" id="3.10.10.10">
    <property type="entry name" value="HIV Type 1 Reverse Transcriptase, subunit A, domain 1"/>
    <property type="match status" value="1"/>
</dbReference>
<name>A0A1U8HNA9_GOSHI</name>
<dbReference type="SUPFAM" id="SSF56672">
    <property type="entry name" value="DNA/RNA polymerases"/>
    <property type="match status" value="2"/>
</dbReference>